<feature type="region of interest" description="Disordered" evidence="6">
    <location>
        <begin position="1476"/>
        <end position="1515"/>
    </location>
</feature>
<dbReference type="Proteomes" id="UP000596742">
    <property type="component" value="Unassembled WGS sequence"/>
</dbReference>
<keyword evidence="5" id="KW-0479">Metal-binding</keyword>
<feature type="region of interest" description="Disordered" evidence="6">
    <location>
        <begin position="1439"/>
        <end position="1463"/>
    </location>
</feature>
<dbReference type="SUPFAM" id="SSF46785">
    <property type="entry name" value="Winged helix' DNA-binding domain"/>
    <property type="match status" value="1"/>
</dbReference>
<dbReference type="InterPro" id="IPR013087">
    <property type="entry name" value="Znf_C2H2_type"/>
</dbReference>
<dbReference type="InterPro" id="IPR036431">
    <property type="entry name" value="ARID_dom_sf"/>
</dbReference>
<dbReference type="GO" id="GO:0008270">
    <property type="term" value="F:zinc ion binding"/>
    <property type="evidence" value="ECO:0007669"/>
    <property type="project" value="UniProtKB-KW"/>
</dbReference>
<feature type="region of interest" description="Disordered" evidence="6">
    <location>
        <begin position="700"/>
        <end position="729"/>
    </location>
</feature>
<dbReference type="PROSITE" id="PS00028">
    <property type="entry name" value="ZINC_FINGER_C2H2_1"/>
    <property type="match status" value="1"/>
</dbReference>
<evidence type="ECO:0000256" key="2">
    <source>
        <dbReference type="ARBA" id="ARBA00023015"/>
    </source>
</evidence>
<dbReference type="Gene3D" id="1.10.150.60">
    <property type="entry name" value="ARID DNA-binding domain"/>
    <property type="match status" value="1"/>
</dbReference>
<evidence type="ECO:0000259" key="9">
    <source>
        <dbReference type="PROSITE" id="PS51526"/>
    </source>
</evidence>
<dbReference type="PANTHER" id="PTHR22970">
    <property type="entry name" value="AT-RICH INTERACTIVE DOMAIN-CONTAINING PROTEIN 2"/>
    <property type="match status" value="1"/>
</dbReference>
<feature type="compositionally biased region" description="Low complexity" evidence="6">
    <location>
        <begin position="705"/>
        <end position="720"/>
    </location>
</feature>
<dbReference type="SUPFAM" id="SSF46774">
    <property type="entry name" value="ARID-like"/>
    <property type="match status" value="1"/>
</dbReference>
<protein>
    <submittedName>
        <fullName evidence="10">AT-rich interactive domain-containing protein 2</fullName>
    </submittedName>
</protein>
<dbReference type="InterPro" id="IPR001606">
    <property type="entry name" value="ARID_dom"/>
</dbReference>
<dbReference type="InterPro" id="IPR011989">
    <property type="entry name" value="ARM-like"/>
</dbReference>
<feature type="compositionally biased region" description="Low complexity" evidence="6">
    <location>
        <begin position="1552"/>
        <end position="1561"/>
    </location>
</feature>
<dbReference type="Gene3D" id="1.10.10.10">
    <property type="entry name" value="Winged helix-like DNA-binding domain superfamily/Winged helix DNA-binding domain"/>
    <property type="match status" value="1"/>
</dbReference>
<feature type="compositionally biased region" description="Basic and acidic residues" evidence="6">
    <location>
        <begin position="856"/>
        <end position="865"/>
    </location>
</feature>
<dbReference type="SUPFAM" id="SSF48371">
    <property type="entry name" value="ARM repeat"/>
    <property type="match status" value="1"/>
</dbReference>
<accession>A0A8B6C8U9</accession>
<feature type="domain" description="RFX-type winged-helix" evidence="9">
    <location>
        <begin position="535"/>
        <end position="612"/>
    </location>
</feature>
<keyword evidence="5" id="KW-0862">Zinc</keyword>
<dbReference type="InterPro" id="IPR003150">
    <property type="entry name" value="DNA-bd_RFX"/>
</dbReference>
<dbReference type="PANTHER" id="PTHR22970:SF14">
    <property type="entry name" value="AT-RICH INTERACTIVE DOMAIN-CONTAINING PROTEIN 2"/>
    <property type="match status" value="1"/>
</dbReference>
<keyword evidence="3" id="KW-0804">Transcription</keyword>
<feature type="domain" description="C2H2-type" evidence="7">
    <location>
        <begin position="1571"/>
        <end position="1601"/>
    </location>
</feature>
<feature type="region of interest" description="Disordered" evidence="6">
    <location>
        <begin position="1527"/>
        <end position="1561"/>
    </location>
</feature>
<keyword evidence="2" id="KW-0805">Transcription regulation</keyword>
<gene>
    <name evidence="10" type="ORF">MGAL_10B093090</name>
</gene>
<keyword evidence="4" id="KW-0539">Nucleus</keyword>
<dbReference type="PROSITE" id="PS51526">
    <property type="entry name" value="RFX_DBD"/>
    <property type="match status" value="1"/>
</dbReference>
<keyword evidence="1" id="KW-0156">Chromatin regulator</keyword>
<feature type="domain" description="ARID" evidence="8">
    <location>
        <begin position="13"/>
        <end position="105"/>
    </location>
</feature>
<evidence type="ECO:0000256" key="6">
    <source>
        <dbReference type="SAM" id="MobiDB-lite"/>
    </source>
</evidence>
<dbReference type="PROSITE" id="PS50157">
    <property type="entry name" value="ZINC_FINGER_C2H2_2"/>
    <property type="match status" value="1"/>
</dbReference>
<feature type="compositionally biased region" description="Polar residues" evidence="6">
    <location>
        <begin position="884"/>
        <end position="910"/>
    </location>
</feature>
<keyword evidence="5" id="KW-0863">Zinc-finger</keyword>
<proteinExistence type="predicted"/>
<dbReference type="InterPro" id="IPR016024">
    <property type="entry name" value="ARM-type_fold"/>
</dbReference>
<dbReference type="OrthoDB" id="338531at2759"/>
<dbReference type="SMART" id="SM01014">
    <property type="entry name" value="ARID"/>
    <property type="match status" value="1"/>
</dbReference>
<comment type="caution">
    <text evidence="10">The sequence shown here is derived from an EMBL/GenBank/DDBJ whole genome shotgun (WGS) entry which is preliminary data.</text>
</comment>
<dbReference type="GO" id="GO:0006325">
    <property type="term" value="P:chromatin organization"/>
    <property type="evidence" value="ECO:0007669"/>
    <property type="project" value="UniProtKB-KW"/>
</dbReference>
<dbReference type="GO" id="GO:0003677">
    <property type="term" value="F:DNA binding"/>
    <property type="evidence" value="ECO:0007669"/>
    <property type="project" value="InterPro"/>
</dbReference>
<feature type="compositionally biased region" description="Low complexity" evidence="6">
    <location>
        <begin position="947"/>
        <end position="961"/>
    </location>
</feature>
<dbReference type="Pfam" id="PF02257">
    <property type="entry name" value="RFX_DNA_binding"/>
    <property type="match status" value="1"/>
</dbReference>
<dbReference type="Pfam" id="PF01388">
    <property type="entry name" value="ARID"/>
    <property type="match status" value="1"/>
</dbReference>
<dbReference type="InterPro" id="IPR036390">
    <property type="entry name" value="WH_DNA-bd_sf"/>
</dbReference>
<dbReference type="Gene3D" id="1.25.10.10">
    <property type="entry name" value="Leucine-rich Repeat Variant"/>
    <property type="match status" value="1"/>
</dbReference>
<evidence type="ECO:0000259" key="7">
    <source>
        <dbReference type="PROSITE" id="PS50157"/>
    </source>
</evidence>
<feature type="compositionally biased region" description="Low complexity" evidence="6">
    <location>
        <begin position="504"/>
        <end position="513"/>
    </location>
</feature>
<dbReference type="EMBL" id="UYJE01001400">
    <property type="protein sequence ID" value="VDI01878.1"/>
    <property type="molecule type" value="Genomic_DNA"/>
</dbReference>
<feature type="region of interest" description="Disordered" evidence="6">
    <location>
        <begin position="940"/>
        <end position="981"/>
    </location>
</feature>
<dbReference type="InterPro" id="IPR036388">
    <property type="entry name" value="WH-like_DNA-bd_sf"/>
</dbReference>
<dbReference type="InterPro" id="IPR052406">
    <property type="entry name" value="Chromatin_Remodeling_Comp"/>
</dbReference>
<feature type="region of interest" description="Disordered" evidence="6">
    <location>
        <begin position="504"/>
        <end position="523"/>
    </location>
</feature>
<keyword evidence="11" id="KW-1185">Reference proteome</keyword>
<feature type="compositionally biased region" description="Polar residues" evidence="6">
    <location>
        <begin position="968"/>
        <end position="979"/>
    </location>
</feature>
<name>A0A8B6C8U9_MYTGA</name>
<evidence type="ECO:0000259" key="8">
    <source>
        <dbReference type="PROSITE" id="PS51011"/>
    </source>
</evidence>
<reference evidence="10" key="1">
    <citation type="submission" date="2018-11" db="EMBL/GenBank/DDBJ databases">
        <authorList>
            <person name="Alioto T."/>
            <person name="Alioto T."/>
        </authorList>
    </citation>
    <scope>NUCLEOTIDE SEQUENCE</scope>
</reference>
<evidence type="ECO:0000256" key="4">
    <source>
        <dbReference type="ARBA" id="ARBA00023242"/>
    </source>
</evidence>
<organism evidence="10 11">
    <name type="scientific">Mytilus galloprovincialis</name>
    <name type="common">Mediterranean mussel</name>
    <dbReference type="NCBI Taxonomy" id="29158"/>
    <lineage>
        <taxon>Eukaryota</taxon>
        <taxon>Metazoa</taxon>
        <taxon>Spiralia</taxon>
        <taxon>Lophotrochozoa</taxon>
        <taxon>Mollusca</taxon>
        <taxon>Bivalvia</taxon>
        <taxon>Autobranchia</taxon>
        <taxon>Pteriomorphia</taxon>
        <taxon>Mytilida</taxon>
        <taxon>Mytiloidea</taxon>
        <taxon>Mytilidae</taxon>
        <taxon>Mytilinae</taxon>
        <taxon>Mytilus</taxon>
    </lineage>
</organism>
<dbReference type="GO" id="GO:0006355">
    <property type="term" value="P:regulation of DNA-templated transcription"/>
    <property type="evidence" value="ECO:0007669"/>
    <property type="project" value="InterPro"/>
</dbReference>
<feature type="compositionally biased region" description="Pro residues" evidence="6">
    <location>
        <begin position="514"/>
        <end position="523"/>
    </location>
</feature>
<feature type="compositionally biased region" description="Polar residues" evidence="6">
    <location>
        <begin position="866"/>
        <end position="876"/>
    </location>
</feature>
<evidence type="ECO:0000256" key="5">
    <source>
        <dbReference type="PROSITE-ProRule" id="PRU00042"/>
    </source>
</evidence>
<evidence type="ECO:0000313" key="10">
    <source>
        <dbReference type="EMBL" id="VDI01878.1"/>
    </source>
</evidence>
<dbReference type="SMART" id="SM00355">
    <property type="entry name" value="ZnF_C2H2"/>
    <property type="match status" value="2"/>
</dbReference>
<dbReference type="PROSITE" id="PS51011">
    <property type="entry name" value="ARID"/>
    <property type="match status" value="1"/>
</dbReference>
<evidence type="ECO:0000256" key="3">
    <source>
        <dbReference type="ARBA" id="ARBA00023163"/>
    </source>
</evidence>
<sequence>MANILNKDPLTFQQEKNEFLKELHIFHKNRGTPFEKLPKIGGKEIDLYLLYRRVISFGGLRKIHDEETWNQISADHKMPKACCNGSQALKHIYVRYLDKYERVHFHGEDPNKKEFDDDNDHAPARKKVKLPLFGIPLTYNHEQHKVTDASREMYGLSQDLAASSDYEKLEKSLLSGLPNEVDFVINVCTLLSNEGRHILRLDQSRYLLTLLLAHIGLFDYSKDGLEDLYVNGWYKHSKRNFVRFWLDTVKDSSAKMLISSTRECQLDSLTGEEVLNLGRDLGKNDKEGQRVMQVAVILRNLSFEEDNCKFMASSDLVFRFLFLCIHCQYGSLRQLALDTFGNLAEKLIIDDDADKNLILDLISKCIASNDKFDVVRGLEILGKMCQIEENELHISEGLDESIYSQLFRLACVFDIQLIVHSLETLYQLSELGEQTSTRIASVKNAVNLLVTLLSIEAQSYGPNSLIGIKVVEYCPPSGVPGERKVHENSPVPVPAPNTPVQKVQPAVLQSPQQQPVPPPPPTLQPGVTCDVESTTCNWLQATFEIKGDCATSQLHLYAEYVHFCKKYSLPQILPSHSFHNSVKSVFPRVQVVASDRSDGTKELSYHGLSKRQVSQPFTIHCSVSKPSSVLQGFPSANSDLTQTPMLRQRLLDPPRLSPLQASPSLLPVGGAIASSHSAIQLTAASPVMSKSKALLHAKLQQPKIQQSPLAQQSWPQSPQQTWPPSPQQHIVTSSGAIPHVSQGVSVVIAQPMVAGIPQQTLPLVIEGMSADHLDSANKPIETKMIKNLLAKKLRPQSTPVPICPKISEPSSNPMHLLTFTAQQSNVIQGHIQNQPIIPQVIIHQPVAPPPRPVTPKAEKTPKKPVESSQKPQTPVSESKRKPTRSSSRVPSPKGTSPKRSSSPRTNSPKSPKTYDLDVCGKIERAKDLTQIGIEARIEHVENKSVPKSDPLPDPSSSTVVPENKSENNDIFTNGENQNNSSTILSDSAIITDSSSSSVVSSTSNLITNDTHRSHNNVCETKETSCDILKDQSESLSLEQSNPSEIITSHSSSTNSECVKKVCDTNDSTKSVKTGVDDLKSVENSCVQTNGRINGIKNELNSDTQQNLDKKEVRVKLNHEDSSNFGTMNGNLSSPEVIIPSPTGETNGNNEMEDPFESRKSQELKQAISKIVDKVGKMNGAINHNIDDYLEHNGENTLVNGNDDVDCKDNTVRVVDANGDEVILRTDGVDLVVNEGDQLIIGSQGTIEVNGLSDEDEDDPMLIDDPPAEADTSDLEVINAVNSIPQETEETPFMKNSAVNSIIQPLPDSETIDAVNSILDMEQEPEEEQSEQAFMDNTSHCYELVGEPSEEETDGDEVIIENEMMLQPSKPVGNDTTASEQCNDAVMYQEDGSATDSATETVDEVTPAVLVTEQPPQAMDTDEKNQTVLILNTEQIVHPPSKIVPEIQKPKEEPQIKPNPPLPESEEVKIRITNEICTTRHVPTPESSRDNELSCDSFASSNTDSDKHSMPSPVASTTQNCHFNLNIIHSNPKPVSSSRPKLPEKKSKKRSRSGSGDSRGSSSTTTVIALEYMCEWSGCKRCFENAKSVFVHVYQIHLSRNPEGYCLWDGCEKLLRKRWSLATHVQDHHCSDSALQTAAIRRFHATQTGAPAQNPRIPALVYPPDAAWQAIRRFTPKPPYPEFMEPREGPVTKHIRLTAALILRNLARYSSLGRSLIKKHESHINYTAMSTVESSTALANCLYEILHDTS</sequence>
<evidence type="ECO:0000313" key="11">
    <source>
        <dbReference type="Proteomes" id="UP000596742"/>
    </source>
</evidence>
<evidence type="ECO:0000256" key="1">
    <source>
        <dbReference type="ARBA" id="ARBA00022853"/>
    </source>
</evidence>
<dbReference type="SMART" id="SM00501">
    <property type="entry name" value="BRIGHT"/>
    <property type="match status" value="1"/>
</dbReference>
<feature type="region of interest" description="Disordered" evidence="6">
    <location>
        <begin position="845"/>
        <end position="918"/>
    </location>
</feature>